<evidence type="ECO:0000256" key="7">
    <source>
        <dbReference type="ARBA" id="ARBA00022801"/>
    </source>
</evidence>
<evidence type="ECO:0000256" key="14">
    <source>
        <dbReference type="SAM" id="MobiDB-lite"/>
    </source>
</evidence>
<dbReference type="InterPro" id="IPR050396">
    <property type="entry name" value="Glycosyltr_51/Transpeptidase"/>
</dbReference>
<evidence type="ECO:0000256" key="5">
    <source>
        <dbReference type="ARBA" id="ARBA00022676"/>
    </source>
</evidence>
<comment type="caution">
    <text evidence="16">The sequence shown here is derived from an EMBL/GenBank/DDBJ whole genome shotgun (WGS) entry which is preliminary data.</text>
</comment>
<dbReference type="OrthoDB" id="9766909at2"/>
<dbReference type="InterPro" id="IPR036116">
    <property type="entry name" value="FN3_sf"/>
</dbReference>
<dbReference type="Gene3D" id="3.40.710.10">
    <property type="entry name" value="DD-peptidase/beta-lactamase superfamily"/>
    <property type="match status" value="1"/>
</dbReference>
<feature type="compositionally biased region" description="Polar residues" evidence="14">
    <location>
        <begin position="766"/>
        <end position="777"/>
    </location>
</feature>
<dbReference type="GO" id="GO:0009252">
    <property type="term" value="P:peptidoglycan biosynthetic process"/>
    <property type="evidence" value="ECO:0007669"/>
    <property type="project" value="UniProtKB-KW"/>
</dbReference>
<feature type="compositionally biased region" description="Gly residues" evidence="14">
    <location>
        <begin position="803"/>
        <end position="833"/>
    </location>
</feature>
<dbReference type="PANTHER" id="PTHR32282">
    <property type="entry name" value="BINDING PROTEIN TRANSPEPTIDASE, PUTATIVE-RELATED"/>
    <property type="match status" value="1"/>
</dbReference>
<keyword evidence="7" id="KW-0378">Hydrolase</keyword>
<comment type="similarity">
    <text evidence="2">In the N-terminal section; belongs to the glycosyltransferase 51 family.</text>
</comment>
<evidence type="ECO:0000256" key="11">
    <source>
        <dbReference type="ARBA" id="ARBA00023316"/>
    </source>
</evidence>
<dbReference type="InterPro" id="IPR012338">
    <property type="entry name" value="Beta-lactam/transpept-like"/>
</dbReference>
<dbReference type="GO" id="GO:0008658">
    <property type="term" value="F:penicillin binding"/>
    <property type="evidence" value="ECO:0007669"/>
    <property type="project" value="InterPro"/>
</dbReference>
<evidence type="ECO:0000256" key="6">
    <source>
        <dbReference type="ARBA" id="ARBA00022679"/>
    </source>
</evidence>
<keyword evidence="4" id="KW-0645">Protease</keyword>
<keyword evidence="10" id="KW-0511">Multifunctional enzyme</keyword>
<evidence type="ECO:0000259" key="15">
    <source>
        <dbReference type="PROSITE" id="PS50853"/>
    </source>
</evidence>
<feature type="region of interest" description="Disordered" evidence="14">
    <location>
        <begin position="764"/>
        <end position="881"/>
    </location>
</feature>
<protein>
    <submittedName>
        <fullName evidence="16">PBP1A family penicillin-binding protein</fullName>
    </submittedName>
</protein>
<evidence type="ECO:0000256" key="2">
    <source>
        <dbReference type="ARBA" id="ARBA00007739"/>
    </source>
</evidence>
<evidence type="ECO:0000256" key="8">
    <source>
        <dbReference type="ARBA" id="ARBA00022960"/>
    </source>
</evidence>
<feature type="compositionally biased region" description="Basic and acidic residues" evidence="14">
    <location>
        <begin position="779"/>
        <end position="788"/>
    </location>
</feature>
<dbReference type="InterPro" id="IPR013783">
    <property type="entry name" value="Ig-like_fold"/>
</dbReference>
<sequence>MSDYKSRQERKNQMSKKKASTAKKTSSKGFIKKFLLIFFIVLLIGGIAGGVAAVTFIADAPELDPKLLKDAQTSVIYDKNDEEIQNVSVGWVRDRKKISEIPELVQNAFISTEDVRFREHFGIDVRRIGGAVLANFKEGFGAEGASTITQQVIKNSFLSPEKSLKRKVQEAYLSVKLEQQYSKDQILEMYLNKIFFGNRAYGVAAAADIYYGKELKDLNPGEAALLAGLPKAPSYYNPYKNPDKAAERRNVVLGLMAKHNVITDEEAAKYKKVKVQDMLAPKKEDEDKYQVFIEQVIDELLDIEGLTEKDIYQGGIKIYTTLDPKAQDIAENAVNNYEYRDELIRTGMVLLDTQSGAIRAIADTRKDDKIIHYATGSPGQPGSTIKPILDYGPAIEYEKWSTGHQIKDQKLVIDGTNIRNWDGNYRGHVSMREALRQSWNVPAVNTYLDIGPEKANDFANGLGMDMDKTYPVNAIGGFTHGTSPLKIAGAYAAFGNEGIYTKPYSVRKIVYPDNRELDTKPESAAAMSDYTAYMITDMLKTVVDRGTGTKANIPGLHMAGKTGTTNFDKGTREKYGIPSGKTKDAWFSGYTTEYTAALWTGFNSIVDKDGNPHYLENQDTKIPQYLFKDIMSQLSNNPKDFQKPDSVVELAIEKDTGLLPSDYTPEDQIVHELFVKGHTPDKVSKKYDKTDAPTGLKAEYNEETNEIKLSWKPGGKDDVTYELSMSADGGEFQSLTTTDATEQIIGDIEPGSNLTFRVVATDKETNVSSDPAETSISVPKKEDDKVPDPLEDDDNGDQDGGTDGEGSGNDNGTGNNGGDSGNGNDGTGNGDSGDTGDTGNDGTGNGDTGDTGNDTGNDSGGSGGNNQDGSTQSNPQNNTNE</sequence>
<evidence type="ECO:0000256" key="3">
    <source>
        <dbReference type="ARBA" id="ARBA00022645"/>
    </source>
</evidence>
<keyword evidence="3" id="KW-0121">Carboxypeptidase</keyword>
<dbReference type="InterPro" id="IPR036950">
    <property type="entry name" value="PBP_transglycosylase"/>
</dbReference>
<dbReference type="InterPro" id="IPR001460">
    <property type="entry name" value="PCN-bd_Tpept"/>
</dbReference>
<gene>
    <name evidence="16" type="ORF">FCL54_17925</name>
</gene>
<dbReference type="Pfam" id="PF00905">
    <property type="entry name" value="Transpeptidase"/>
    <property type="match status" value="1"/>
</dbReference>
<dbReference type="Gene3D" id="2.60.40.10">
    <property type="entry name" value="Immunoglobulins"/>
    <property type="match status" value="1"/>
</dbReference>
<dbReference type="PROSITE" id="PS50853">
    <property type="entry name" value="FN3"/>
    <property type="match status" value="1"/>
</dbReference>
<reference evidence="16 17" key="1">
    <citation type="submission" date="2019-04" db="EMBL/GenBank/DDBJ databases">
        <title>Bacillus caeni sp. nov., a bacterium isolated from mangrove sediment.</title>
        <authorList>
            <person name="Huang H."/>
            <person name="Mo K."/>
            <person name="Hu Y."/>
        </authorList>
    </citation>
    <scope>NUCLEOTIDE SEQUENCE [LARGE SCALE GENOMIC DNA]</scope>
    <source>
        <strain evidence="16 17">HB172195</strain>
    </source>
</reference>
<dbReference type="SUPFAM" id="SSF49265">
    <property type="entry name" value="Fibronectin type III"/>
    <property type="match status" value="1"/>
</dbReference>
<evidence type="ECO:0000256" key="4">
    <source>
        <dbReference type="ARBA" id="ARBA00022670"/>
    </source>
</evidence>
<organism evidence="16 17">
    <name type="scientific">Exobacillus caeni</name>
    <dbReference type="NCBI Taxonomy" id="2574798"/>
    <lineage>
        <taxon>Bacteria</taxon>
        <taxon>Bacillati</taxon>
        <taxon>Bacillota</taxon>
        <taxon>Bacilli</taxon>
        <taxon>Bacillales</taxon>
        <taxon>Guptibacillaceae</taxon>
        <taxon>Exobacillus</taxon>
    </lineage>
</organism>
<accession>A0A5R9F0B5</accession>
<evidence type="ECO:0000256" key="9">
    <source>
        <dbReference type="ARBA" id="ARBA00022984"/>
    </source>
</evidence>
<dbReference type="Pfam" id="PF00912">
    <property type="entry name" value="Transgly"/>
    <property type="match status" value="1"/>
</dbReference>
<dbReference type="GO" id="GO:0006508">
    <property type="term" value="P:proteolysis"/>
    <property type="evidence" value="ECO:0007669"/>
    <property type="project" value="UniProtKB-KW"/>
</dbReference>
<feature type="compositionally biased region" description="Acidic residues" evidence="14">
    <location>
        <begin position="789"/>
        <end position="802"/>
    </location>
</feature>
<proteinExistence type="inferred from homology"/>
<keyword evidence="11" id="KW-0961">Cell wall biogenesis/degradation</keyword>
<feature type="compositionally biased region" description="Basic and acidic residues" evidence="14">
    <location>
        <begin position="1"/>
        <end position="12"/>
    </location>
</feature>
<comment type="catalytic activity">
    <reaction evidence="12">
        <text>Preferential cleavage: (Ac)2-L-Lys-D-Ala-|-D-Ala. Also transpeptidation of peptidyl-alanyl moieties that are N-acyl substituents of D-alanine.</text>
        <dbReference type="EC" id="3.4.16.4"/>
    </reaction>
</comment>
<dbReference type="GO" id="GO:0008955">
    <property type="term" value="F:peptidoglycan glycosyltransferase activity"/>
    <property type="evidence" value="ECO:0007669"/>
    <property type="project" value="UniProtKB-EC"/>
</dbReference>
<keyword evidence="9" id="KW-0573">Peptidoglycan synthesis</keyword>
<dbReference type="GO" id="GO:0009002">
    <property type="term" value="F:serine-type D-Ala-D-Ala carboxypeptidase activity"/>
    <property type="evidence" value="ECO:0007669"/>
    <property type="project" value="UniProtKB-EC"/>
</dbReference>
<dbReference type="SUPFAM" id="SSF56601">
    <property type="entry name" value="beta-lactamase/transpeptidase-like"/>
    <property type="match status" value="1"/>
</dbReference>
<keyword evidence="17" id="KW-1185">Reference proteome</keyword>
<keyword evidence="8" id="KW-0133">Cell shape</keyword>
<dbReference type="GO" id="GO:0071555">
    <property type="term" value="P:cell wall organization"/>
    <property type="evidence" value="ECO:0007669"/>
    <property type="project" value="UniProtKB-KW"/>
</dbReference>
<dbReference type="SMART" id="SM00060">
    <property type="entry name" value="FN3"/>
    <property type="match status" value="1"/>
</dbReference>
<evidence type="ECO:0000313" key="16">
    <source>
        <dbReference type="EMBL" id="TLS35876.1"/>
    </source>
</evidence>
<dbReference type="GO" id="GO:0008360">
    <property type="term" value="P:regulation of cell shape"/>
    <property type="evidence" value="ECO:0007669"/>
    <property type="project" value="UniProtKB-KW"/>
</dbReference>
<dbReference type="EMBL" id="SWLG01000015">
    <property type="protein sequence ID" value="TLS35876.1"/>
    <property type="molecule type" value="Genomic_DNA"/>
</dbReference>
<dbReference type="GO" id="GO:0030288">
    <property type="term" value="C:outer membrane-bounded periplasmic space"/>
    <property type="evidence" value="ECO:0007669"/>
    <property type="project" value="TreeGrafter"/>
</dbReference>
<dbReference type="RefSeq" id="WP_138128312.1">
    <property type="nucleotide sequence ID" value="NZ_SWLG01000015.1"/>
</dbReference>
<keyword evidence="5" id="KW-0328">Glycosyltransferase</keyword>
<dbReference type="Proteomes" id="UP000308230">
    <property type="component" value="Unassembled WGS sequence"/>
</dbReference>
<name>A0A5R9F0B5_9BACL</name>
<dbReference type="Gene3D" id="1.10.3810.10">
    <property type="entry name" value="Biosynthetic peptidoglycan transglycosylase-like"/>
    <property type="match status" value="1"/>
</dbReference>
<evidence type="ECO:0000256" key="1">
    <source>
        <dbReference type="ARBA" id="ARBA00007090"/>
    </source>
</evidence>
<dbReference type="FunFam" id="1.10.3810.10:FF:000001">
    <property type="entry name" value="Penicillin-binding protein 1A"/>
    <property type="match status" value="1"/>
</dbReference>
<dbReference type="InterPro" id="IPR001264">
    <property type="entry name" value="Glyco_trans_51"/>
</dbReference>
<dbReference type="NCBIfam" id="TIGR02074">
    <property type="entry name" value="PBP_1a_fam"/>
    <property type="match status" value="1"/>
</dbReference>
<dbReference type="CDD" id="cd00063">
    <property type="entry name" value="FN3"/>
    <property type="match status" value="1"/>
</dbReference>
<dbReference type="InterPro" id="IPR003961">
    <property type="entry name" value="FN3_dom"/>
</dbReference>
<dbReference type="SUPFAM" id="SSF53955">
    <property type="entry name" value="Lysozyme-like"/>
    <property type="match status" value="1"/>
</dbReference>
<evidence type="ECO:0000256" key="10">
    <source>
        <dbReference type="ARBA" id="ARBA00023268"/>
    </source>
</evidence>
<feature type="domain" description="Fibronectin type-III" evidence="15">
    <location>
        <begin position="692"/>
        <end position="783"/>
    </location>
</feature>
<comment type="catalytic activity">
    <reaction evidence="13">
        <text>[GlcNAc-(1-&gt;4)-Mur2Ac(oyl-L-Ala-gamma-D-Glu-L-Lys-D-Ala-D-Ala)](n)-di-trans,octa-cis-undecaprenyl diphosphate + beta-D-GlcNAc-(1-&gt;4)-Mur2Ac(oyl-L-Ala-gamma-D-Glu-L-Lys-D-Ala-D-Ala)-di-trans,octa-cis-undecaprenyl diphosphate = [GlcNAc-(1-&gt;4)-Mur2Ac(oyl-L-Ala-gamma-D-Glu-L-Lys-D-Ala-D-Ala)](n+1)-di-trans,octa-cis-undecaprenyl diphosphate + di-trans,octa-cis-undecaprenyl diphosphate + H(+)</text>
        <dbReference type="Rhea" id="RHEA:23708"/>
        <dbReference type="Rhea" id="RHEA-COMP:9602"/>
        <dbReference type="Rhea" id="RHEA-COMP:9603"/>
        <dbReference type="ChEBI" id="CHEBI:15378"/>
        <dbReference type="ChEBI" id="CHEBI:58405"/>
        <dbReference type="ChEBI" id="CHEBI:60033"/>
        <dbReference type="ChEBI" id="CHEBI:78435"/>
        <dbReference type="EC" id="2.4.99.28"/>
    </reaction>
</comment>
<evidence type="ECO:0000256" key="13">
    <source>
        <dbReference type="ARBA" id="ARBA00049902"/>
    </source>
</evidence>
<comment type="similarity">
    <text evidence="1">In the C-terminal section; belongs to the transpeptidase family.</text>
</comment>
<dbReference type="AlphaFoldDB" id="A0A5R9F0B5"/>
<evidence type="ECO:0000313" key="17">
    <source>
        <dbReference type="Proteomes" id="UP000308230"/>
    </source>
</evidence>
<dbReference type="PANTHER" id="PTHR32282:SF29">
    <property type="entry name" value="PENICILLIN-BINDING PROTEIN 1A"/>
    <property type="match status" value="1"/>
</dbReference>
<feature type="compositionally biased region" description="Gly residues" evidence="14">
    <location>
        <begin position="839"/>
        <end position="849"/>
    </location>
</feature>
<dbReference type="InterPro" id="IPR023346">
    <property type="entry name" value="Lysozyme-like_dom_sf"/>
</dbReference>
<feature type="region of interest" description="Disordered" evidence="14">
    <location>
        <begin position="1"/>
        <end position="21"/>
    </location>
</feature>
<evidence type="ECO:0000256" key="12">
    <source>
        <dbReference type="ARBA" id="ARBA00034000"/>
    </source>
</evidence>
<keyword evidence="6" id="KW-0808">Transferase</keyword>